<keyword evidence="5" id="KW-0539">Nucleus</keyword>
<evidence type="ECO:0000256" key="1">
    <source>
        <dbReference type="ARBA" id="ARBA00004123"/>
    </source>
</evidence>
<sequence length="590" mass="68302">MDYFHKPYIRKTVYFLTHFHGDHYRGLNAQWKTGLIYCSPITGELLKSILNIDARYIHKLELNIRHVINGVGVQLVDANHCPGAVMLLFDYDGKYVLHTGDFRYHPKMKEYPAFIHTKIERVYLDTTYCNANFTFPSQEESISEVVTIIAQRLQEEKQKQEEASLSFESSSRRTLFLLSAYRIGKERMFLTAGKECFLTLYADAYKRSILQCLELSEMEKNLFSEDPREANLHILSMDKLGSMFPFFRPNFKKIQSYITSHRLQENFSHVIGFIPTGWANGSQWNREHKRSLKIKKFTLKRFCKDTFEINLIPYSEHSNNQELQEFIKFLDPRLIIPTVYGNEKEFKKMKCLFYPFQKQHSLMYSSIFTKEASLLKSSQISQTPQRVKPPPSKAENAEEASKANNEKLWLLSSKLFIDLEEEEGTSFSTSPSVYSKSTMETLNSPSHFSPTSKRSKSNKFPSNTPSKGQKQRSLLEFLSPCMKKEKICPPPPPLLSPLSPPSILKEDVEISHGFHACRDMDSPLSSQSFIQLYPSETSSSSCVDKVDLFSAKTVENIKEKEENQSKIVDLRSQKWDLQRRLAFEAVNLQF</sequence>
<comment type="similarity">
    <text evidence="2">Belongs to the DNA repair metallo-beta-lactamase (DRMBL) family.</text>
</comment>
<accession>A0ABQ7J4S4</accession>
<evidence type="ECO:0000313" key="8">
    <source>
        <dbReference type="EMBL" id="KAF8818522.1"/>
    </source>
</evidence>
<dbReference type="CDD" id="cd16273">
    <property type="entry name" value="SNM1A-1C-like_MBL-fold"/>
    <property type="match status" value="1"/>
</dbReference>
<keyword evidence="4" id="KW-0234">DNA repair</keyword>
<feature type="region of interest" description="Disordered" evidence="6">
    <location>
        <begin position="379"/>
        <end position="401"/>
    </location>
</feature>
<dbReference type="PANTHER" id="PTHR23240">
    <property type="entry name" value="DNA CROSS-LINK REPAIR PROTEIN PSO2/SNM1-RELATED"/>
    <property type="match status" value="1"/>
</dbReference>
<evidence type="ECO:0000313" key="9">
    <source>
        <dbReference type="Proteomes" id="UP000823046"/>
    </source>
</evidence>
<name>A0ABQ7J4S4_9APIC</name>
<comment type="subcellular location">
    <subcellularLocation>
        <location evidence="1">Nucleus</location>
    </subcellularLocation>
</comment>
<dbReference type="Gene3D" id="3.60.15.10">
    <property type="entry name" value="Ribonuclease Z/Hydroxyacylglutathione hydrolase-like"/>
    <property type="match status" value="1"/>
</dbReference>
<dbReference type="SUPFAM" id="SSF56281">
    <property type="entry name" value="Metallo-hydrolase/oxidoreductase"/>
    <property type="match status" value="1"/>
</dbReference>
<dbReference type="Proteomes" id="UP000823046">
    <property type="component" value="Unassembled WGS sequence"/>
</dbReference>
<dbReference type="InterPro" id="IPR036866">
    <property type="entry name" value="RibonucZ/Hydroxyglut_hydro"/>
</dbReference>
<evidence type="ECO:0000256" key="5">
    <source>
        <dbReference type="ARBA" id="ARBA00023242"/>
    </source>
</evidence>
<dbReference type="EMBL" id="JADAQX010001064">
    <property type="protein sequence ID" value="KAF8818522.1"/>
    <property type="molecule type" value="Genomic_DNA"/>
</dbReference>
<evidence type="ECO:0000256" key="6">
    <source>
        <dbReference type="SAM" id="MobiDB-lite"/>
    </source>
</evidence>
<evidence type="ECO:0000256" key="2">
    <source>
        <dbReference type="ARBA" id="ARBA00010304"/>
    </source>
</evidence>
<proteinExistence type="inferred from homology"/>
<gene>
    <name evidence="8" type="ORF">IE077_002020</name>
</gene>
<evidence type="ECO:0000256" key="4">
    <source>
        <dbReference type="ARBA" id="ARBA00023204"/>
    </source>
</evidence>
<evidence type="ECO:0000256" key="3">
    <source>
        <dbReference type="ARBA" id="ARBA00022763"/>
    </source>
</evidence>
<dbReference type="Gene3D" id="3.40.50.12650">
    <property type="match status" value="1"/>
</dbReference>
<evidence type="ECO:0000259" key="7">
    <source>
        <dbReference type="Pfam" id="PF07522"/>
    </source>
</evidence>
<organism evidence="8 9">
    <name type="scientific">Cardiosporidium cionae</name>
    <dbReference type="NCBI Taxonomy" id="476202"/>
    <lineage>
        <taxon>Eukaryota</taxon>
        <taxon>Sar</taxon>
        <taxon>Alveolata</taxon>
        <taxon>Apicomplexa</taxon>
        <taxon>Aconoidasida</taxon>
        <taxon>Nephromycida</taxon>
        <taxon>Cardiosporidium</taxon>
    </lineage>
</organism>
<feature type="domain" description="DNA repair metallo-beta-lactamase" evidence="7">
    <location>
        <begin position="220"/>
        <end position="340"/>
    </location>
</feature>
<feature type="non-terminal residue" evidence="8">
    <location>
        <position position="590"/>
    </location>
</feature>
<comment type="caution">
    <text evidence="8">The sequence shown here is derived from an EMBL/GenBank/DDBJ whole genome shotgun (WGS) entry which is preliminary data.</text>
</comment>
<protein>
    <submittedName>
        <fullName evidence="8">Dna repair metallo-beta-lactamase</fullName>
    </submittedName>
</protein>
<dbReference type="Pfam" id="PF07522">
    <property type="entry name" value="DRMBL"/>
    <property type="match status" value="1"/>
</dbReference>
<keyword evidence="9" id="KW-1185">Reference proteome</keyword>
<dbReference type="InterPro" id="IPR011084">
    <property type="entry name" value="DRMBL"/>
</dbReference>
<reference evidence="8 9" key="1">
    <citation type="journal article" date="2020" name="bioRxiv">
        <title>Metabolic contributions of an alphaproteobacterial endosymbiont in the apicomplexan Cardiosporidium cionae.</title>
        <authorList>
            <person name="Hunter E.S."/>
            <person name="Paight C.J."/>
            <person name="Lane C.E."/>
        </authorList>
    </citation>
    <scope>NUCLEOTIDE SEQUENCE [LARGE SCALE GENOMIC DNA]</scope>
    <source>
        <strain evidence="8">ESH_2018</strain>
    </source>
</reference>
<feature type="region of interest" description="Disordered" evidence="6">
    <location>
        <begin position="426"/>
        <end position="472"/>
    </location>
</feature>
<keyword evidence="3" id="KW-0227">DNA damage</keyword>
<dbReference type="PANTHER" id="PTHR23240:SF35">
    <property type="entry name" value="DNA REPAIR METALLO-BETA-LACTAMASE FAMILY PROTEIN-RELATED"/>
    <property type="match status" value="1"/>
</dbReference>